<dbReference type="AlphaFoldDB" id="A0A928TQ58"/>
<dbReference type="Proteomes" id="UP000710385">
    <property type="component" value="Unassembled WGS sequence"/>
</dbReference>
<accession>A0A928TQ58</accession>
<sequence>MKTQKNLRTLIVGVDTLASEIRKNGITLETLVAVGFDRTGKVELSWLEFPAVIGEKREIQIEPTPGYQYLGSVQMIAKTNVIIAEAQAAALKDARFAAIVRTIAENLPAKHMNERKVFDLHLVNPYRDDQVPVKVAGQKVDPLWTEKDSGLMHLPRVTPAGLLAAKDNMILFFPFTGADYDTRSNKATVIQTFNAQIEYLNRAKNEAGFMTIVATTVRGHNFVAQIADVHAMDQAKITAQAETGARYVGTPGGDGIEAILEIQWGKDYPNLLVFPKNAKHTAALVSAS</sequence>
<protein>
    <submittedName>
        <fullName evidence="1">Uncharacterized protein</fullName>
    </submittedName>
</protein>
<reference evidence="1" key="1">
    <citation type="submission" date="2020-05" db="EMBL/GenBank/DDBJ databases">
        <title>High-Quality Genomes of Partial-Nitritation/Anammox System by Hierarchical Clustering Based Hybrid Assembly.</title>
        <authorList>
            <person name="Liu L."/>
            <person name="Wang Y."/>
            <person name="Che Y."/>
            <person name="Chen Y."/>
            <person name="Xia Y."/>
            <person name="Luo R."/>
            <person name="Cheng S.H."/>
            <person name="Zheng C."/>
            <person name="Zhang T."/>
        </authorList>
    </citation>
    <scope>NUCLEOTIDE SEQUENCE</scope>
    <source>
        <strain evidence="1">H1_PAT1</strain>
    </source>
</reference>
<evidence type="ECO:0000313" key="1">
    <source>
        <dbReference type="EMBL" id="MBE7525021.1"/>
    </source>
</evidence>
<organism evidence="1 2">
    <name type="scientific">candidate division WWE3 bacterium</name>
    <dbReference type="NCBI Taxonomy" id="2053526"/>
    <lineage>
        <taxon>Bacteria</taxon>
        <taxon>Katanobacteria</taxon>
    </lineage>
</organism>
<evidence type="ECO:0000313" key="2">
    <source>
        <dbReference type="Proteomes" id="UP000710385"/>
    </source>
</evidence>
<dbReference type="EMBL" id="JABTTY010000001">
    <property type="protein sequence ID" value="MBE7525021.1"/>
    <property type="molecule type" value="Genomic_DNA"/>
</dbReference>
<comment type="caution">
    <text evidence="1">The sequence shown here is derived from an EMBL/GenBank/DDBJ whole genome shotgun (WGS) entry which is preliminary data.</text>
</comment>
<gene>
    <name evidence="1" type="ORF">HS096_01325</name>
</gene>
<name>A0A928TQ58_UNCKA</name>
<proteinExistence type="predicted"/>